<reference evidence="2" key="2">
    <citation type="submission" date="2022-06" db="UniProtKB">
        <authorList>
            <consortium name="EnsemblMetazoa"/>
        </authorList>
    </citation>
    <scope>IDENTIFICATION</scope>
</reference>
<proteinExistence type="predicted"/>
<feature type="chain" id="PRO_5035785724" description="Methuselah N-terminal domain-containing protein" evidence="1">
    <location>
        <begin position="27"/>
        <end position="212"/>
    </location>
</feature>
<sequence length="212" mass="24206">MNTIPSCFTVTVAFLVVAIGGRVASCMDIVRARKCCPLNWQYDPEVRFCRPVETDVDEYQQRMLNRLWRGFQVAANARLRMYNYGALIYCNATEVLVDVPAEEVRGLMEAHPSPIELPPKYCFDLTPSYKLVAQTCRPRAQYCGRANYTCVNKCCNVGYMYVMDPFHFGPDWKQSEKPFMSTAYMKQTRTAVLWAGRTARCCRTTPISCVPA</sequence>
<protein>
    <recommendedName>
        <fullName evidence="4">Methuselah N-terminal domain-containing protein</fullName>
    </recommendedName>
</protein>
<keyword evidence="1" id="KW-0732">Signal</keyword>
<dbReference type="KEGG" id="api:103308917"/>
<organism evidence="2 3">
    <name type="scientific">Acyrthosiphon pisum</name>
    <name type="common">Pea aphid</name>
    <dbReference type="NCBI Taxonomy" id="7029"/>
    <lineage>
        <taxon>Eukaryota</taxon>
        <taxon>Metazoa</taxon>
        <taxon>Ecdysozoa</taxon>
        <taxon>Arthropoda</taxon>
        <taxon>Hexapoda</taxon>
        <taxon>Insecta</taxon>
        <taxon>Pterygota</taxon>
        <taxon>Neoptera</taxon>
        <taxon>Paraneoptera</taxon>
        <taxon>Hemiptera</taxon>
        <taxon>Sternorrhyncha</taxon>
        <taxon>Aphidomorpha</taxon>
        <taxon>Aphidoidea</taxon>
        <taxon>Aphididae</taxon>
        <taxon>Macrosiphini</taxon>
        <taxon>Acyrthosiphon</taxon>
    </lineage>
</organism>
<dbReference type="AlphaFoldDB" id="A0A8R2D363"/>
<name>A0A8R2D363_ACYPI</name>
<accession>A0A8R2D363</accession>
<dbReference type="Proteomes" id="UP000007819">
    <property type="component" value="Chromosome A1"/>
</dbReference>
<evidence type="ECO:0000313" key="3">
    <source>
        <dbReference type="Proteomes" id="UP000007819"/>
    </source>
</evidence>
<evidence type="ECO:0000313" key="2">
    <source>
        <dbReference type="EnsemblMetazoa" id="XP_016658560.1"/>
    </source>
</evidence>
<dbReference type="RefSeq" id="XP_016658560.1">
    <property type="nucleotide sequence ID" value="XM_016803071.1"/>
</dbReference>
<feature type="signal peptide" evidence="1">
    <location>
        <begin position="1"/>
        <end position="26"/>
    </location>
</feature>
<dbReference type="EnsemblMetazoa" id="XM_016803071.2">
    <property type="protein sequence ID" value="XP_016658560.1"/>
    <property type="gene ID" value="LOC103308917"/>
</dbReference>
<keyword evidence="3" id="KW-1185">Reference proteome</keyword>
<evidence type="ECO:0000256" key="1">
    <source>
        <dbReference type="SAM" id="SignalP"/>
    </source>
</evidence>
<dbReference type="OrthoDB" id="6134459at2759"/>
<reference evidence="3" key="1">
    <citation type="submission" date="2010-06" db="EMBL/GenBank/DDBJ databases">
        <authorList>
            <person name="Jiang H."/>
            <person name="Abraham K."/>
            <person name="Ali S."/>
            <person name="Alsbrooks S.L."/>
            <person name="Anim B.N."/>
            <person name="Anosike U.S."/>
            <person name="Attaway T."/>
            <person name="Bandaranaike D.P."/>
            <person name="Battles P.K."/>
            <person name="Bell S.N."/>
            <person name="Bell A.V."/>
            <person name="Beltran B."/>
            <person name="Bickham C."/>
            <person name="Bustamante Y."/>
            <person name="Caleb T."/>
            <person name="Canada A."/>
            <person name="Cardenas V."/>
            <person name="Carter K."/>
            <person name="Chacko J."/>
            <person name="Chandrabose M.N."/>
            <person name="Chavez D."/>
            <person name="Chavez A."/>
            <person name="Chen L."/>
            <person name="Chu H.-S."/>
            <person name="Claassen K.J."/>
            <person name="Cockrell R."/>
            <person name="Collins M."/>
            <person name="Cooper J.A."/>
            <person name="Cree A."/>
            <person name="Curry S.M."/>
            <person name="Da Y."/>
            <person name="Dao M.D."/>
            <person name="Das B."/>
            <person name="Davila M.-L."/>
            <person name="Davy-Carroll L."/>
            <person name="Denson S."/>
            <person name="Dinh H."/>
            <person name="Ebong V.E."/>
            <person name="Edwards J.R."/>
            <person name="Egan A."/>
            <person name="El-Daye J."/>
            <person name="Escobedo L."/>
            <person name="Fernandez S."/>
            <person name="Fernando P.R."/>
            <person name="Flagg N."/>
            <person name="Forbes L.D."/>
            <person name="Fowler R.G."/>
            <person name="Fu Q."/>
            <person name="Gabisi R.A."/>
            <person name="Ganer J."/>
            <person name="Garbino Pronczuk A."/>
            <person name="Garcia R.M."/>
            <person name="Garner T."/>
            <person name="Garrett T.E."/>
            <person name="Gonzalez D.A."/>
            <person name="Hamid H."/>
            <person name="Hawkins E.S."/>
            <person name="Hirani K."/>
            <person name="Hogues M.E."/>
            <person name="Hollins B."/>
            <person name="Hsiao C.-H."/>
            <person name="Jabil R."/>
            <person name="James M.L."/>
            <person name="Jhangiani S.N."/>
            <person name="Johnson B."/>
            <person name="Johnson Q."/>
            <person name="Joshi V."/>
            <person name="Kalu J.B."/>
            <person name="Kam C."/>
            <person name="Kashfia A."/>
            <person name="Keebler J."/>
            <person name="Kisamo H."/>
            <person name="Kovar C.L."/>
            <person name="Lago L.A."/>
            <person name="Lai C.-Y."/>
            <person name="Laidlaw J."/>
            <person name="Lara F."/>
            <person name="Le T.-K."/>
            <person name="Lee S.L."/>
            <person name="Legall F.H."/>
            <person name="Lemon S.J."/>
            <person name="Lewis L.R."/>
            <person name="Li B."/>
            <person name="Liu Y."/>
            <person name="Liu Y.-S."/>
            <person name="Lopez J."/>
            <person name="Lozado R.J."/>
            <person name="Lu J."/>
            <person name="Madu R.C."/>
            <person name="Maheshwari M."/>
            <person name="Maheshwari R."/>
            <person name="Malloy K."/>
            <person name="Martinez E."/>
            <person name="Mathew T."/>
            <person name="Mercado I.C."/>
            <person name="Mercado C."/>
            <person name="Meyer B."/>
            <person name="Montgomery K."/>
            <person name="Morgan M.B."/>
            <person name="Munidasa M."/>
            <person name="Nazareth L.V."/>
            <person name="Nelson J."/>
            <person name="Ng B.M."/>
            <person name="Nguyen N.B."/>
            <person name="Nguyen P.Q."/>
            <person name="Nguyen T."/>
            <person name="Obregon M."/>
            <person name="Okwuonu G.O."/>
            <person name="Onwere C.G."/>
            <person name="Orozco G."/>
            <person name="Parra A."/>
            <person name="Patel S."/>
            <person name="Patil S."/>
            <person name="Perez A."/>
            <person name="Perez Y."/>
            <person name="Pham C."/>
            <person name="Primus E.L."/>
            <person name="Pu L.-L."/>
            <person name="Puazo M."/>
            <person name="Qin X."/>
            <person name="Quiroz J.B."/>
            <person name="Reese J."/>
            <person name="Richards S."/>
            <person name="Rives C.M."/>
            <person name="Robberts R."/>
            <person name="Ruiz S.J."/>
            <person name="Ruiz M.J."/>
            <person name="Santibanez J."/>
            <person name="Schneider B.W."/>
            <person name="Sisson I."/>
            <person name="Smith M."/>
            <person name="Sodergren E."/>
            <person name="Song X.-Z."/>
            <person name="Song B.B."/>
            <person name="Summersgill H."/>
            <person name="Thelus R."/>
            <person name="Thornton R.D."/>
            <person name="Trejos Z.Y."/>
            <person name="Usmani K."/>
            <person name="Vattathil S."/>
            <person name="Villasana D."/>
            <person name="Walker D.L."/>
            <person name="Wang S."/>
            <person name="Wang K."/>
            <person name="White C.S."/>
            <person name="Williams A.C."/>
            <person name="Williamson J."/>
            <person name="Wilson K."/>
            <person name="Woghiren I.O."/>
            <person name="Woodworth J.R."/>
            <person name="Worley K.C."/>
            <person name="Wright R.A."/>
            <person name="Wu W."/>
            <person name="Young L."/>
            <person name="Zhang L."/>
            <person name="Zhang J."/>
            <person name="Zhu Y."/>
            <person name="Muzny D.M."/>
            <person name="Weinstock G."/>
            <person name="Gibbs R.A."/>
        </authorList>
    </citation>
    <scope>NUCLEOTIDE SEQUENCE [LARGE SCALE GENOMIC DNA]</scope>
    <source>
        <strain evidence="3">LSR1</strain>
    </source>
</reference>
<dbReference type="GeneID" id="103308917"/>
<evidence type="ECO:0008006" key="4">
    <source>
        <dbReference type="Google" id="ProtNLM"/>
    </source>
</evidence>